<sequence>MDLNKLQHLIQMQTMSIFGGSTDKGFSSGVRDLAFQSMLEAAMTQQTQQSKSPNSPGLTSVQAFQSQPIHTRLSEQVQAPKVEVQDRNVDAIIQSAAERYGVDSNLIRSVVKAESNFDSDVVSHSGAQGLMQLMPETARGLGVNNPFDPEENVMGGTKYLKQMLDRYDGDSRLALAAYNAGPGNVDKYGGIPPFQETQRYVSKVLGLA</sequence>
<reference evidence="2 3" key="1">
    <citation type="journal article" date="2004" name="Extremophiles">
        <title>Halobacillus locisalis sp. nov., a halophilic bacterium isolated from a marine solar saltern of the Yellow Sea in Korea.</title>
        <authorList>
            <person name="Yoon J.H."/>
            <person name="Kang K.H."/>
            <person name="Oh T.K."/>
            <person name="Park Y.H."/>
        </authorList>
    </citation>
    <scope>NUCLEOTIDE SEQUENCE [LARGE SCALE GENOMIC DNA]</scope>
    <source>
        <strain evidence="2 3">KCTC 3788</strain>
    </source>
</reference>
<dbReference type="CDD" id="cd00254">
    <property type="entry name" value="LT-like"/>
    <property type="match status" value="1"/>
</dbReference>
<dbReference type="AlphaFoldDB" id="A0A838CZ69"/>
<dbReference type="PANTHER" id="PTHR37423:SF2">
    <property type="entry name" value="MEMBRANE-BOUND LYTIC MUREIN TRANSGLYCOSYLASE C"/>
    <property type="match status" value="1"/>
</dbReference>
<dbReference type="Pfam" id="PF01464">
    <property type="entry name" value="SLT"/>
    <property type="match status" value="1"/>
</dbReference>
<dbReference type="EMBL" id="JACEFG010000004">
    <property type="protein sequence ID" value="MBA2176746.1"/>
    <property type="molecule type" value="Genomic_DNA"/>
</dbReference>
<dbReference type="PANTHER" id="PTHR37423">
    <property type="entry name" value="SOLUBLE LYTIC MUREIN TRANSGLYCOSYLASE-RELATED"/>
    <property type="match status" value="1"/>
</dbReference>
<evidence type="ECO:0000313" key="2">
    <source>
        <dbReference type="EMBL" id="MBA2176746.1"/>
    </source>
</evidence>
<evidence type="ECO:0000313" key="3">
    <source>
        <dbReference type="Proteomes" id="UP000571017"/>
    </source>
</evidence>
<name>A0A838CZ69_9BACI</name>
<dbReference type="Proteomes" id="UP000571017">
    <property type="component" value="Unassembled WGS sequence"/>
</dbReference>
<keyword evidence="3" id="KW-1185">Reference proteome</keyword>
<comment type="caution">
    <text evidence="2">The sequence shown here is derived from an EMBL/GenBank/DDBJ whole genome shotgun (WGS) entry which is preliminary data.</text>
</comment>
<proteinExistence type="predicted"/>
<dbReference type="InterPro" id="IPR008258">
    <property type="entry name" value="Transglycosylase_SLT_dom_1"/>
</dbReference>
<organism evidence="2 3">
    <name type="scientific">Halobacillus locisalis</name>
    <dbReference type="NCBI Taxonomy" id="220753"/>
    <lineage>
        <taxon>Bacteria</taxon>
        <taxon>Bacillati</taxon>
        <taxon>Bacillota</taxon>
        <taxon>Bacilli</taxon>
        <taxon>Bacillales</taxon>
        <taxon>Bacillaceae</taxon>
        <taxon>Halobacillus</taxon>
    </lineage>
</organism>
<dbReference type="SUPFAM" id="SSF53955">
    <property type="entry name" value="Lysozyme-like"/>
    <property type="match status" value="1"/>
</dbReference>
<dbReference type="Gene3D" id="1.10.530.10">
    <property type="match status" value="1"/>
</dbReference>
<feature type="domain" description="Transglycosylase SLT" evidence="1">
    <location>
        <begin position="93"/>
        <end position="198"/>
    </location>
</feature>
<dbReference type="InterPro" id="IPR023346">
    <property type="entry name" value="Lysozyme-like_dom_sf"/>
</dbReference>
<accession>A0A838CZ69</accession>
<gene>
    <name evidence="2" type="ORF">H0266_17795</name>
</gene>
<protein>
    <submittedName>
        <fullName evidence="2">Lytic transglycosylase domain-containing protein</fullName>
    </submittedName>
</protein>
<evidence type="ECO:0000259" key="1">
    <source>
        <dbReference type="Pfam" id="PF01464"/>
    </source>
</evidence>